<keyword evidence="2" id="KW-1185">Reference proteome</keyword>
<organism evidence="1 2">
    <name type="scientific">Catharanthus roseus</name>
    <name type="common">Madagascar periwinkle</name>
    <name type="synonym">Vinca rosea</name>
    <dbReference type="NCBI Taxonomy" id="4058"/>
    <lineage>
        <taxon>Eukaryota</taxon>
        <taxon>Viridiplantae</taxon>
        <taxon>Streptophyta</taxon>
        <taxon>Embryophyta</taxon>
        <taxon>Tracheophyta</taxon>
        <taxon>Spermatophyta</taxon>
        <taxon>Magnoliopsida</taxon>
        <taxon>eudicotyledons</taxon>
        <taxon>Gunneridae</taxon>
        <taxon>Pentapetalae</taxon>
        <taxon>asterids</taxon>
        <taxon>lamiids</taxon>
        <taxon>Gentianales</taxon>
        <taxon>Apocynaceae</taxon>
        <taxon>Rauvolfioideae</taxon>
        <taxon>Vinceae</taxon>
        <taxon>Catharanthinae</taxon>
        <taxon>Catharanthus</taxon>
    </lineage>
</organism>
<dbReference type="EMBL" id="CM044701">
    <property type="protein sequence ID" value="KAI5682057.1"/>
    <property type="molecule type" value="Genomic_DNA"/>
</dbReference>
<accession>A0ACC0CAT5</accession>
<evidence type="ECO:0000313" key="2">
    <source>
        <dbReference type="Proteomes" id="UP001060085"/>
    </source>
</evidence>
<protein>
    <submittedName>
        <fullName evidence="1">Uncharacterized protein</fullName>
    </submittedName>
</protein>
<gene>
    <name evidence="1" type="ORF">M9H77_03285</name>
</gene>
<evidence type="ECO:0000313" key="1">
    <source>
        <dbReference type="EMBL" id="KAI5682057.1"/>
    </source>
</evidence>
<reference evidence="2" key="1">
    <citation type="journal article" date="2023" name="Nat. Plants">
        <title>Single-cell RNA sequencing provides a high-resolution roadmap for understanding the multicellular compartmentation of specialized metabolism.</title>
        <authorList>
            <person name="Sun S."/>
            <person name="Shen X."/>
            <person name="Li Y."/>
            <person name="Li Y."/>
            <person name="Wang S."/>
            <person name="Li R."/>
            <person name="Zhang H."/>
            <person name="Shen G."/>
            <person name="Guo B."/>
            <person name="Wei J."/>
            <person name="Xu J."/>
            <person name="St-Pierre B."/>
            <person name="Chen S."/>
            <person name="Sun C."/>
        </authorList>
    </citation>
    <scope>NUCLEOTIDE SEQUENCE [LARGE SCALE GENOMIC DNA]</scope>
</reference>
<proteinExistence type="predicted"/>
<dbReference type="Proteomes" id="UP001060085">
    <property type="component" value="Linkage Group LG01"/>
</dbReference>
<name>A0ACC0CAT5_CATRO</name>
<sequence>MVTRLDDHVSTMSIFNEPRIYPGSLNINNRIFEGVQIQCSAIFWASIPFTWKRLRCVNTSGGRSLIAVVPPHLYGIGKLLRLISFHQYLSMQLGIMKYPRGHNETLYLTASCINDIKP</sequence>
<comment type="caution">
    <text evidence="1">The sequence shown here is derived from an EMBL/GenBank/DDBJ whole genome shotgun (WGS) entry which is preliminary data.</text>
</comment>